<dbReference type="GO" id="GO:0016491">
    <property type="term" value="F:oxidoreductase activity"/>
    <property type="evidence" value="ECO:0007669"/>
    <property type="project" value="UniProtKB-KW"/>
</dbReference>
<evidence type="ECO:0000256" key="1">
    <source>
        <dbReference type="ARBA" id="ARBA00008056"/>
    </source>
</evidence>
<dbReference type="Gene3D" id="2.60.120.330">
    <property type="entry name" value="B-lactam Antibiotic, Isopenicillin N Synthase, Chain"/>
    <property type="match status" value="1"/>
</dbReference>
<protein>
    <recommendedName>
        <fullName evidence="9">Clavaminate synthase-like protein</fullName>
    </recommendedName>
</protein>
<name>A0A9P7FR33_9AGAR</name>
<dbReference type="Pfam" id="PF14226">
    <property type="entry name" value="DIOX_N"/>
    <property type="match status" value="1"/>
</dbReference>
<comment type="similarity">
    <text evidence="1">Belongs to the iron/ascorbate-dependent oxidoreductase family.</text>
</comment>
<evidence type="ECO:0000313" key="7">
    <source>
        <dbReference type="EMBL" id="KAG5634698.1"/>
    </source>
</evidence>
<feature type="domain" description="Non-haem dioxygenase N-terminal" evidence="6">
    <location>
        <begin position="50"/>
        <end position="156"/>
    </location>
</feature>
<evidence type="ECO:0000256" key="4">
    <source>
        <dbReference type="ARBA" id="ARBA00023004"/>
    </source>
</evidence>
<dbReference type="Pfam" id="PF03171">
    <property type="entry name" value="2OG-FeII_Oxy"/>
    <property type="match status" value="1"/>
</dbReference>
<dbReference type="PANTHER" id="PTHR10209:SF172">
    <property type="entry name" value="FE2OG DIOXYGENASE DOMAIN-CONTAINING PROTEIN"/>
    <property type="match status" value="1"/>
</dbReference>
<reference evidence="7" key="1">
    <citation type="submission" date="2021-02" db="EMBL/GenBank/DDBJ databases">
        <authorList>
            <person name="Nieuwenhuis M."/>
            <person name="Van De Peppel L.J.J."/>
        </authorList>
    </citation>
    <scope>NUCLEOTIDE SEQUENCE</scope>
    <source>
        <strain evidence="7">D49</strain>
    </source>
</reference>
<dbReference type="OrthoDB" id="406156at2759"/>
<feature type="domain" description="Isopenicillin N synthase-like Fe(2+) 2OG dioxygenase" evidence="5">
    <location>
        <begin position="213"/>
        <end position="312"/>
    </location>
</feature>
<dbReference type="GO" id="GO:0046872">
    <property type="term" value="F:metal ion binding"/>
    <property type="evidence" value="ECO:0007669"/>
    <property type="project" value="UniProtKB-KW"/>
</dbReference>
<dbReference type="InterPro" id="IPR027443">
    <property type="entry name" value="IPNS-like_sf"/>
</dbReference>
<evidence type="ECO:0000259" key="5">
    <source>
        <dbReference type="Pfam" id="PF03171"/>
    </source>
</evidence>
<comment type="caution">
    <text evidence="7">The sequence shown here is derived from an EMBL/GenBank/DDBJ whole genome shotgun (WGS) entry which is preliminary data.</text>
</comment>
<keyword evidence="2" id="KW-0479">Metal-binding</keyword>
<evidence type="ECO:0000256" key="2">
    <source>
        <dbReference type="ARBA" id="ARBA00022723"/>
    </source>
</evidence>
<proteinExistence type="inferred from homology"/>
<keyword evidence="4" id="KW-0408">Iron</keyword>
<gene>
    <name evidence="7" type="ORF">H0H81_001083</name>
</gene>
<dbReference type="PANTHER" id="PTHR10209">
    <property type="entry name" value="OXIDOREDUCTASE, 2OG-FE II OXYGENASE FAMILY PROTEIN"/>
    <property type="match status" value="1"/>
</dbReference>
<sequence>MVNTSLPEAPHHDPPLPTQEQCMLTAMTWFRTLLIDIQQNYLVEYADLAIIDLAKYATPEGCTELVREVHDAMRTVGFFYVINHGYTPEQTQRMFDIADIPFSGVTPEEKERYLGQMKTTGSYQGYKPRGYWHIEGGVHDQVETYNMHRDVTRKPHPEALRPFLPEIAAFTEHNHFNVLYPLLTLVARSLELSDDALVKLHTYEAESESYLRMMKYYSRSEEEERRSGGVWFKGHTDFGSMTMLWSQPIAALQIRVPDGSWKWIKYIENAIVINTGEAMDFFSGLYYKGTIHRVVQPPIDQRHLTRRSIIYFGFAHDDLKLLPLVESPVLQRVGVQRRVADEEAPTMEEWRRGRISAYGQTELKKGAEEGVQVETIKGVEVKHYM</sequence>
<dbReference type="InterPro" id="IPR044861">
    <property type="entry name" value="IPNS-like_FE2OG_OXY"/>
</dbReference>
<keyword evidence="8" id="KW-1185">Reference proteome</keyword>
<dbReference type="EMBL" id="JABCKI010006304">
    <property type="protein sequence ID" value="KAG5634698.1"/>
    <property type="molecule type" value="Genomic_DNA"/>
</dbReference>
<accession>A0A9P7FR33</accession>
<evidence type="ECO:0008006" key="9">
    <source>
        <dbReference type="Google" id="ProtNLM"/>
    </source>
</evidence>
<reference evidence="7" key="2">
    <citation type="submission" date="2021-10" db="EMBL/GenBank/DDBJ databases">
        <title>Phylogenomics reveals ancestral predisposition of the termite-cultivated fungus Termitomyces towards a domesticated lifestyle.</title>
        <authorList>
            <person name="Auxier B."/>
            <person name="Grum-Grzhimaylo A."/>
            <person name="Cardenas M.E."/>
            <person name="Lodge J.D."/>
            <person name="Laessoe T."/>
            <person name="Pedersen O."/>
            <person name="Smith M.E."/>
            <person name="Kuyper T.W."/>
            <person name="Franco-Molano E.A."/>
            <person name="Baroni T.J."/>
            <person name="Aanen D.K."/>
        </authorList>
    </citation>
    <scope>NUCLEOTIDE SEQUENCE</scope>
    <source>
        <strain evidence="7">D49</strain>
    </source>
</reference>
<dbReference type="SUPFAM" id="SSF51197">
    <property type="entry name" value="Clavaminate synthase-like"/>
    <property type="match status" value="1"/>
</dbReference>
<dbReference type="Proteomes" id="UP000717328">
    <property type="component" value="Unassembled WGS sequence"/>
</dbReference>
<evidence type="ECO:0000256" key="3">
    <source>
        <dbReference type="ARBA" id="ARBA00023002"/>
    </source>
</evidence>
<organism evidence="7 8">
    <name type="scientific">Sphagnurus paluster</name>
    <dbReference type="NCBI Taxonomy" id="117069"/>
    <lineage>
        <taxon>Eukaryota</taxon>
        <taxon>Fungi</taxon>
        <taxon>Dikarya</taxon>
        <taxon>Basidiomycota</taxon>
        <taxon>Agaricomycotina</taxon>
        <taxon>Agaricomycetes</taxon>
        <taxon>Agaricomycetidae</taxon>
        <taxon>Agaricales</taxon>
        <taxon>Tricholomatineae</taxon>
        <taxon>Lyophyllaceae</taxon>
        <taxon>Sphagnurus</taxon>
    </lineage>
</organism>
<keyword evidence="3" id="KW-0560">Oxidoreductase</keyword>
<evidence type="ECO:0000259" key="6">
    <source>
        <dbReference type="Pfam" id="PF14226"/>
    </source>
</evidence>
<evidence type="ECO:0000313" key="8">
    <source>
        <dbReference type="Proteomes" id="UP000717328"/>
    </source>
</evidence>
<dbReference type="PRINTS" id="PR00682">
    <property type="entry name" value="IPNSYNTHASE"/>
</dbReference>
<dbReference type="AlphaFoldDB" id="A0A9P7FR33"/>
<dbReference type="InterPro" id="IPR026992">
    <property type="entry name" value="DIOX_N"/>
</dbReference>